<sequence length="100" mass="11975">MRQDMIQTLEEALKKINELDQKNKQLEAELEKYKNRAYAGRKKHDSAWMQSYNAFVVQYEKGKTIMEIVEQGDISRRTAYRYKAYYKKLKEKGMAVDKQD</sequence>
<feature type="coiled-coil region" evidence="1">
    <location>
        <begin position="2"/>
        <end position="43"/>
    </location>
</feature>
<dbReference type="Proteomes" id="UP000515819">
    <property type="component" value="Chromosome"/>
</dbReference>
<protein>
    <submittedName>
        <fullName evidence="2">Helix-turn-helix domain-containing protein</fullName>
    </submittedName>
</protein>
<evidence type="ECO:0000313" key="2">
    <source>
        <dbReference type="EMBL" id="QNM01125.1"/>
    </source>
</evidence>
<accession>A0A7G9FRE3</accession>
<name>A0A7G9FRE3_9FIRM</name>
<dbReference type="KEGG" id="wcp:H9Q76_13575"/>
<evidence type="ECO:0000313" key="3">
    <source>
        <dbReference type="Proteomes" id="UP000515819"/>
    </source>
</evidence>
<dbReference type="EMBL" id="CP060632">
    <property type="protein sequence ID" value="QNM01125.1"/>
    <property type="molecule type" value="Genomic_DNA"/>
</dbReference>
<proteinExistence type="predicted"/>
<organism evidence="2 3">
    <name type="scientific">Wujia chipingensis</name>
    <dbReference type="NCBI Taxonomy" id="2763670"/>
    <lineage>
        <taxon>Bacteria</taxon>
        <taxon>Bacillati</taxon>
        <taxon>Bacillota</taxon>
        <taxon>Clostridia</taxon>
        <taxon>Lachnospirales</taxon>
        <taxon>Lachnospiraceae</taxon>
        <taxon>Wujia</taxon>
    </lineage>
</organism>
<reference evidence="2 3" key="1">
    <citation type="submission" date="2020-08" db="EMBL/GenBank/DDBJ databases">
        <authorList>
            <person name="Liu C."/>
            <person name="Sun Q."/>
        </authorList>
    </citation>
    <scope>NUCLEOTIDE SEQUENCE [LARGE SCALE GENOMIC DNA]</scope>
    <source>
        <strain evidence="2 3">NSJ-4</strain>
    </source>
</reference>
<keyword evidence="3" id="KW-1185">Reference proteome</keyword>
<gene>
    <name evidence="2" type="ORF">H9Q76_13575</name>
</gene>
<evidence type="ECO:0000256" key="1">
    <source>
        <dbReference type="SAM" id="Coils"/>
    </source>
</evidence>
<dbReference type="AlphaFoldDB" id="A0A7G9FRE3"/>
<keyword evidence="1" id="KW-0175">Coiled coil</keyword>